<organism evidence="2 3">
    <name type="scientific">Actinokineospora guangxiensis</name>
    <dbReference type="NCBI Taxonomy" id="1490288"/>
    <lineage>
        <taxon>Bacteria</taxon>
        <taxon>Bacillati</taxon>
        <taxon>Actinomycetota</taxon>
        <taxon>Actinomycetes</taxon>
        <taxon>Pseudonocardiales</taxon>
        <taxon>Pseudonocardiaceae</taxon>
        <taxon>Actinokineospora</taxon>
    </lineage>
</organism>
<keyword evidence="3" id="KW-1185">Reference proteome</keyword>
<name>A0ABW0ESZ0_9PSEU</name>
<evidence type="ECO:0000313" key="3">
    <source>
        <dbReference type="Proteomes" id="UP001596157"/>
    </source>
</evidence>
<gene>
    <name evidence="2" type="ORF">ACFPM7_20895</name>
</gene>
<evidence type="ECO:0000313" key="2">
    <source>
        <dbReference type="EMBL" id="MFC5289518.1"/>
    </source>
</evidence>
<dbReference type="EMBL" id="JBHSKF010000011">
    <property type="protein sequence ID" value="MFC5289518.1"/>
    <property type="molecule type" value="Genomic_DNA"/>
</dbReference>
<dbReference type="Proteomes" id="UP001596157">
    <property type="component" value="Unassembled WGS sequence"/>
</dbReference>
<proteinExistence type="predicted"/>
<protein>
    <submittedName>
        <fullName evidence="2">Uncharacterized protein</fullName>
    </submittedName>
</protein>
<reference evidence="3" key="1">
    <citation type="journal article" date="2019" name="Int. J. Syst. Evol. Microbiol.">
        <title>The Global Catalogue of Microorganisms (GCM) 10K type strain sequencing project: providing services to taxonomists for standard genome sequencing and annotation.</title>
        <authorList>
            <consortium name="The Broad Institute Genomics Platform"/>
            <consortium name="The Broad Institute Genome Sequencing Center for Infectious Disease"/>
            <person name="Wu L."/>
            <person name="Ma J."/>
        </authorList>
    </citation>
    <scope>NUCLEOTIDE SEQUENCE [LARGE SCALE GENOMIC DNA]</scope>
    <source>
        <strain evidence="3">CCUG 59778</strain>
    </source>
</reference>
<sequence>MSATIRDGGPCRAAETAARSSVAGTTTTSRAAAGSDSAPTSVLT</sequence>
<feature type="region of interest" description="Disordered" evidence="1">
    <location>
        <begin position="1"/>
        <end position="44"/>
    </location>
</feature>
<evidence type="ECO:0000256" key="1">
    <source>
        <dbReference type="SAM" id="MobiDB-lite"/>
    </source>
</evidence>
<dbReference type="RefSeq" id="WP_378249364.1">
    <property type="nucleotide sequence ID" value="NZ_JBHSKF010000011.1"/>
</dbReference>
<feature type="compositionally biased region" description="Low complexity" evidence="1">
    <location>
        <begin position="16"/>
        <end position="38"/>
    </location>
</feature>
<comment type="caution">
    <text evidence="2">The sequence shown here is derived from an EMBL/GenBank/DDBJ whole genome shotgun (WGS) entry which is preliminary data.</text>
</comment>
<accession>A0ABW0ESZ0</accession>